<keyword evidence="2" id="KW-0808">Transferase</keyword>
<dbReference type="GO" id="GO:0016780">
    <property type="term" value="F:phosphotransferase activity, for other substituted phosphate groups"/>
    <property type="evidence" value="ECO:0007669"/>
    <property type="project" value="InterPro"/>
</dbReference>
<name>A0A2V3VCA8_9SPHN</name>
<dbReference type="OrthoDB" id="116551at2"/>
<organism evidence="2 3">
    <name type="scientific">Blastomonas natatoria</name>
    <dbReference type="NCBI Taxonomy" id="34015"/>
    <lineage>
        <taxon>Bacteria</taxon>
        <taxon>Pseudomonadati</taxon>
        <taxon>Pseudomonadota</taxon>
        <taxon>Alphaproteobacteria</taxon>
        <taxon>Sphingomonadales</taxon>
        <taxon>Sphingomonadaceae</taxon>
        <taxon>Blastomonas</taxon>
    </lineage>
</organism>
<dbReference type="RefSeq" id="WP_110297381.1">
    <property type="nucleotide sequence ID" value="NZ_QJJM01000001.1"/>
</dbReference>
<dbReference type="Pfam" id="PF01066">
    <property type="entry name" value="CDP-OH_P_transf"/>
    <property type="match status" value="1"/>
</dbReference>
<comment type="caution">
    <text evidence="2">The sequence shown here is derived from an EMBL/GenBank/DDBJ whole genome shotgun (WGS) entry which is preliminary data.</text>
</comment>
<feature type="transmembrane region" description="Helical" evidence="1">
    <location>
        <begin position="102"/>
        <end position="118"/>
    </location>
</feature>
<reference evidence="2 3" key="1">
    <citation type="submission" date="2018-05" db="EMBL/GenBank/DDBJ databases">
        <title>Genomic Encyclopedia of Type Strains, Phase IV (KMG-IV): sequencing the most valuable type-strain genomes for metagenomic binning, comparative biology and taxonomic classification.</title>
        <authorList>
            <person name="Goeker M."/>
        </authorList>
    </citation>
    <scope>NUCLEOTIDE SEQUENCE [LARGE SCALE GENOMIC DNA]</scope>
    <source>
        <strain evidence="2 3">DSM 3183</strain>
    </source>
</reference>
<evidence type="ECO:0000256" key="1">
    <source>
        <dbReference type="SAM" id="Phobius"/>
    </source>
</evidence>
<dbReference type="EMBL" id="QJJM01000001">
    <property type="protein sequence ID" value="PXW79456.1"/>
    <property type="molecule type" value="Genomic_DNA"/>
</dbReference>
<feature type="transmembrane region" description="Helical" evidence="1">
    <location>
        <begin position="60"/>
        <end position="81"/>
    </location>
</feature>
<dbReference type="AlphaFoldDB" id="A0A2V3VCA8"/>
<keyword evidence="1" id="KW-0472">Membrane</keyword>
<dbReference type="Gene3D" id="1.20.120.1760">
    <property type="match status" value="1"/>
</dbReference>
<dbReference type="GO" id="GO:0008654">
    <property type="term" value="P:phospholipid biosynthetic process"/>
    <property type="evidence" value="ECO:0007669"/>
    <property type="project" value="InterPro"/>
</dbReference>
<feature type="transmembrane region" description="Helical" evidence="1">
    <location>
        <begin position="161"/>
        <end position="182"/>
    </location>
</feature>
<gene>
    <name evidence="2" type="ORF">C7451_101525</name>
</gene>
<keyword evidence="1" id="KW-1133">Transmembrane helix</keyword>
<protein>
    <submittedName>
        <fullName evidence="2">CDP-alcohol phosphatidyltransferase-like enzyme</fullName>
    </submittedName>
</protein>
<sequence length="217" mass="23858">MSGVNRIQGNLLATAERRLLNWLCARLPAWVSPDGLTLTGFCGALTIFAGYALSLYRIEWLWLAIAGFFINWFGDSLDGSLARYRKIERPNYGYFIDHSMDALSNLVIVTGLGLTAFIRMDVAMFALGSYLLLSIHTFLAARVTGEFRLSYLAAGPTELRLILIAMSLAMFSTPPTTIMGTGLSPFDLFIMTIGAGMMLLFVIQTAVTGRKLHALSK</sequence>
<keyword evidence="3" id="KW-1185">Reference proteome</keyword>
<evidence type="ECO:0000313" key="3">
    <source>
        <dbReference type="Proteomes" id="UP000248014"/>
    </source>
</evidence>
<dbReference type="InterPro" id="IPR043130">
    <property type="entry name" value="CDP-OH_PTrfase_TM_dom"/>
</dbReference>
<dbReference type="GO" id="GO:0016020">
    <property type="term" value="C:membrane"/>
    <property type="evidence" value="ECO:0007669"/>
    <property type="project" value="InterPro"/>
</dbReference>
<accession>A0A2V3VCA8</accession>
<evidence type="ECO:0000313" key="2">
    <source>
        <dbReference type="EMBL" id="PXW79456.1"/>
    </source>
</evidence>
<dbReference type="Proteomes" id="UP000248014">
    <property type="component" value="Unassembled WGS sequence"/>
</dbReference>
<dbReference type="InterPro" id="IPR000462">
    <property type="entry name" value="CDP-OH_P_trans"/>
</dbReference>
<feature type="transmembrane region" description="Helical" evidence="1">
    <location>
        <begin position="36"/>
        <end position="54"/>
    </location>
</feature>
<feature type="transmembrane region" description="Helical" evidence="1">
    <location>
        <begin position="124"/>
        <end position="141"/>
    </location>
</feature>
<keyword evidence="1" id="KW-0812">Transmembrane</keyword>
<proteinExistence type="predicted"/>
<feature type="transmembrane region" description="Helical" evidence="1">
    <location>
        <begin position="188"/>
        <end position="207"/>
    </location>
</feature>